<keyword evidence="4" id="KW-0347">Helicase</keyword>
<feature type="compositionally biased region" description="Low complexity" evidence="14">
    <location>
        <begin position="1498"/>
        <end position="1514"/>
    </location>
</feature>
<dbReference type="GO" id="GO:0006325">
    <property type="term" value="P:chromatin organization"/>
    <property type="evidence" value="ECO:0007669"/>
    <property type="project" value="UniProtKB-KW"/>
</dbReference>
<dbReference type="InterPro" id="IPR049730">
    <property type="entry name" value="SNF2/RAD54-like_C"/>
</dbReference>
<dbReference type="CDD" id="cd17996">
    <property type="entry name" value="DEXHc_SMARCA2_SMARCA4"/>
    <property type="match status" value="2"/>
</dbReference>
<dbReference type="InterPro" id="IPR000330">
    <property type="entry name" value="SNF2_N"/>
</dbReference>
<dbReference type="GO" id="GO:0048513">
    <property type="term" value="P:animal organ development"/>
    <property type="evidence" value="ECO:0007669"/>
    <property type="project" value="UniProtKB-ARBA"/>
</dbReference>
<dbReference type="Pfam" id="PF14619">
    <property type="entry name" value="SnAC"/>
    <property type="match status" value="2"/>
</dbReference>
<dbReference type="FunFam" id="1.20.5.170:FF:000008">
    <property type="entry name" value="probable global transcription activator SNF2L2 isoform X1"/>
    <property type="match status" value="1"/>
</dbReference>
<dbReference type="FunFam" id="1.20.920.10:FF:000041">
    <property type="entry name" value="ATP-dependent helicase brm"/>
    <property type="match status" value="1"/>
</dbReference>
<dbReference type="InterPro" id="IPR029295">
    <property type="entry name" value="SnAC"/>
</dbReference>
<comment type="caution">
    <text evidence="20">The sequence shown here is derived from an EMBL/GenBank/DDBJ whole genome shotgun (WGS) entry which is preliminary data.</text>
</comment>
<dbReference type="GO" id="GO:0016787">
    <property type="term" value="F:hydrolase activity"/>
    <property type="evidence" value="ECO:0007669"/>
    <property type="project" value="UniProtKB-KW"/>
</dbReference>
<dbReference type="SUPFAM" id="SSF52540">
    <property type="entry name" value="P-loop containing nucleoside triphosphate hydrolases"/>
    <property type="match status" value="4"/>
</dbReference>
<feature type="region of interest" description="Disordered" evidence="14">
    <location>
        <begin position="1985"/>
        <end position="2026"/>
    </location>
</feature>
<feature type="compositionally biased region" description="Basic residues" evidence="14">
    <location>
        <begin position="1227"/>
        <end position="1236"/>
    </location>
</feature>
<feature type="region of interest" description="Disordered" evidence="14">
    <location>
        <begin position="529"/>
        <end position="558"/>
    </location>
</feature>
<feature type="compositionally biased region" description="Low complexity" evidence="14">
    <location>
        <begin position="215"/>
        <end position="224"/>
    </location>
</feature>
<evidence type="ECO:0000256" key="10">
    <source>
        <dbReference type="ARBA" id="ARBA00023163"/>
    </source>
</evidence>
<dbReference type="InterPro" id="IPR001487">
    <property type="entry name" value="Bromodomain"/>
</dbReference>
<feature type="region of interest" description="Disordered" evidence="14">
    <location>
        <begin position="1368"/>
        <end position="1627"/>
    </location>
</feature>
<feature type="compositionally biased region" description="Pro residues" evidence="14">
    <location>
        <begin position="1521"/>
        <end position="1534"/>
    </location>
</feature>
<feature type="compositionally biased region" description="Acidic residues" evidence="14">
    <location>
        <begin position="1371"/>
        <end position="1382"/>
    </location>
</feature>
<evidence type="ECO:0000313" key="21">
    <source>
        <dbReference type="Proteomes" id="UP001159042"/>
    </source>
</evidence>
<feature type="region of interest" description="Disordered" evidence="14">
    <location>
        <begin position="100"/>
        <end position="241"/>
    </location>
</feature>
<dbReference type="InterPro" id="IPR006576">
    <property type="entry name" value="BRK_domain"/>
</dbReference>
<dbReference type="Gene3D" id="1.20.5.170">
    <property type="match status" value="2"/>
</dbReference>
<dbReference type="GO" id="GO:0005524">
    <property type="term" value="F:ATP binding"/>
    <property type="evidence" value="ECO:0007669"/>
    <property type="project" value="UniProtKB-KW"/>
</dbReference>
<feature type="compositionally biased region" description="Basic residues" evidence="14">
    <location>
        <begin position="2738"/>
        <end position="2747"/>
    </location>
</feature>
<keyword evidence="6" id="KW-0156">Chromatin regulator</keyword>
<feature type="compositionally biased region" description="Pro residues" evidence="14">
    <location>
        <begin position="1416"/>
        <end position="1454"/>
    </location>
</feature>
<sequence>MYFNPSSSPGPHQGPPTPVSGPPGQPPPGQENLNALQRAIDSMEEKGMQEDPRYSQLLALRARSNGSNSVFNQTQMTQLRNQIMAYRYLARNQPIPPQISMALQGKRPDGSPQCPTPPPASAYPQGGTGHQGGPPPNEPPDIPTSDSGPVQPQPMRPPLGPPSSNLGVPQGPPPVHLPPQYIKTNSYRFKPPPQNYKPPHSGPPHHGPVPPRPPGGQMHPGHQPQVHHHQPTKQNRITTLPKPCGIDPLVILQERENRVAARIAARMEQLTNLPTNMSDELRIQAQIELRALRCLNFQRQLRSEIIACTRRDTTLETAVNVKQYKRTKRQGLREARATEKLEKQQKLEAERKRRQKHQEFLTSVLQHGKDFKEFHRNNQAKLSRLNKAVMNYHANAEREQKKEQERIEKERMRRLMAEDEEGYRKLIDQKKDKRLAFLLSQTDEYISNLTEMVKQHKLEQKRKQQEEEKRKKKKKKRLGVEGLLDADDGSQGSDRPITVVETATGNKLTGEEAPMLSQLQEWLSQNPGWEIADTDDEDSDEDDENQKDGLKSEEDKAKDVIKKARVEDDEYHKNSIEEQTYYSIAHTVHELVTEQSSIMINGKLKEYQIKGLEWLVSLYNNNLNGILADEMGLGKTIQTIALITYLMEKKKVNGPFLIIVPLSTLSNWMLEFEKWSPSVVVVSYKGSPAGRRQIQSQMRSTKFNVLLTTYEYVIKDKGVLAKLQWKYMIIDEGHRMKNHHCKLTQVLNTHYLAPHRLLLTGTPLQNKLPELWALLNFLLPSIFKSCSTFEQWFNAPFATTGEKVELNEEETILIIRRLHKVLRPFLLRRLKKEVESQLPDKVEYIIKCDMSGLQKVLYKHMQSKGVLLTDGSEKGNKGKGGAKALMNTIVQLRKLCNHPFMFPNIEEKYCDHVGIAGGVISGPDIYRASGKFELLDRILPKLKATNHRVLLFCQMTQLMTIMEDYLSWRGFGYLRLDGTTKAEDRGDLLKKFNDKNSEYFLFLLSTRAGGLGLNLQSADTVIIFDSDWNPHQDLQAQDRAHRIGQQNEVRVLRLMTVNSVEERILAAARYKLNMDEKVIQAGMFDQKSTGTERQQFLQHILHQDGDDEEEENEVPDDETVNQMVARTEAEFELFQKMDLERRREEAKLGAARKPRLLEIKELPDWLVKEDDEVDPWNYEDNDSILGRGTRQRKEVDYTDSLTEKEWLKAIDETGEYEEEDEEEEKVKKKKGRKRKKRGDDSDSEVGTSSKRRMRGQLAADTKLKKQMRKLMAIVTKYTDSDGRLLSEPFMKLPPRKDYPDYYEIIKKPIDITKILNRIEEGKYTDFADLERDFMLLCQNAQIYNEEASLIHEDSIVLQSVFSNAKQRIETDGAESEGEDEKEEANKSDTDSAVKMRIKLKNKRQPSRLKMASPSPQNSPMPPPQAPSPMGPPPSQSPAPPSPAPQAPYQGPPPTGHGAPPQGQYPNSYSGHPNMPPGPESHPGGPPMQMPPGAPPPGQLHGHPGPQHGGAYPHGNMGYPQQGPPPQGHVPPNHPVGPQGHMQGHPVPQGHPSGPPGPSHHTAPPGHPVPPSHAQHGGPPQAHHPGMHPTGVGHGMHPGQYPGHPMQRQNPASPGPQVPPPGQPRSQVSDNLHALQKAIDTMEEKGMQDDQRYSQLIALRARTSAGTVGNALMTQLQMNQLRNQIMAYRCLARNQPIPSSILMGVQGKRPDGSPQFPTPPSSPFQPQLAGQVASGEQPPAAGEPTGEPGTSGAAPQGVKPGLPNAVGQQQRAPGQLVPGKQNRITTLPKPCGVDPIILLQERENRVAARIAARIEQVSSLVTDMSDKLRIQAQIELRALRCLNFQRQLRSEILSCIRRDTTLETAVNIKAYKRTKRQGLREARATEKLEKQQKLEAERKRRQKKSRNQAKIAKINKAIINYHANAEREQKKEQERIEKERMRRLMAEDEEGYRKLIDQKKDKRLAFLLSQTDEYISNLTEMVKQHKLEQATKKREEERRKKKQMRMQEPDRKVTVMETSTGKKLSGENAPTVRQIQEWLQQHPGWELVDTDDEDDDDKDDKKDKDMDEAKAIIKKAKVEDDEYHKNALEEQTYYSIAHTVHEIVTEQASIMVNGRLKEYQIKGLEWMVSLYNNNLNGILADEMGLGKTIQTIALITYLMEKKKLNGPFLIIVPLSTISNWMLEFEKWAPTVIVVSYKGSPVNRRVIQSQMRAAKFNVLLTTYEYIIKDKSVLAKLPFKYMIIDEGHRMKNHHCKLTQVLNTHYLAPYRLLLTGTPLQNKLPELWALLNFLLPSIFKSCSTFEQWFNAPFATTGEKVELNEEETILIIRRLHKVLRPFLLRRLKKEVESQLPDKVEYIIKCDMSGLQRVLYQHMQSKGVLLTDGSERGTKGKGGAKALMNTIVQLRKLCNHPFMFQNIEEKYCDHVGIAGGVMSGPDTYRASGKFELLDRILPKLKATNHRVLLFCQMTQLMTIMEDYLNWRGFKYLRLDGTIKAEDRGDLLRKFNDANSEYFLFLLSTRAGGLGLNLQTADTVIIFDSDWNPHQDLQAQDRAHRIGQQNEVRVLRLMTVNSVEERILAAAKYKLTMDEKVIQAGMFDQKSTGSERQQFLQSILHNDGSDEEEENEVPDDETVNQMVARNEDEFQLFQKMDMERKIEEEKLGAHRKHRLIQECELPDWLIKHDDEVETWSFDDTDALLGRGTRQRKEVDYADSLTEKEWLKAIDEDGDYDDEEEEVQEVKKKRGRKKRKRDDSDDDVGSSGRKRRPPQTQTEAKMKKKMKKLMTVVINYTDRDGRQLSDQFIKLPPRKEYPDYYTIIKKPIDITKIMNYIEDGKYSDFMDLERDFMLLCQNAQIYNEEASIIHEDSIVLQSVFSNAKQKIEIAMDSDEDKDENNSDVESTPRGKGKTKVKRRPGRPKRVVKKYVSDEDDDDD</sequence>
<feature type="region of interest" description="Disordered" evidence="14">
    <location>
        <begin position="1878"/>
        <end position="1907"/>
    </location>
</feature>
<dbReference type="Gene3D" id="1.20.920.10">
    <property type="entry name" value="Bromodomain-like"/>
    <property type="match status" value="2"/>
</dbReference>
<feature type="region of interest" description="Disordered" evidence="14">
    <location>
        <begin position="1704"/>
        <end position="1784"/>
    </location>
</feature>
<feature type="domain" description="Helicase ATP-binding" evidence="16">
    <location>
        <begin position="2127"/>
        <end position="2292"/>
    </location>
</feature>
<evidence type="ECO:0000256" key="9">
    <source>
        <dbReference type="ARBA" id="ARBA00023159"/>
    </source>
</evidence>
<keyword evidence="9" id="KW-0010">Activator</keyword>
<dbReference type="SMART" id="SM00490">
    <property type="entry name" value="HELICc"/>
    <property type="match status" value="2"/>
</dbReference>
<dbReference type="InterPro" id="IPR014001">
    <property type="entry name" value="Helicase_ATP-bd"/>
</dbReference>
<feature type="domain" description="QLQ" evidence="19">
    <location>
        <begin position="1671"/>
        <end position="1706"/>
    </location>
</feature>
<proteinExistence type="predicted"/>
<feature type="compositionally biased region" description="Low complexity" evidence="14">
    <location>
        <begin position="1535"/>
        <end position="1551"/>
    </location>
</feature>
<feature type="region of interest" description="Disordered" evidence="14">
    <location>
        <begin position="2042"/>
        <end position="2064"/>
    </location>
</feature>
<keyword evidence="5" id="KW-0067">ATP-binding</keyword>
<evidence type="ECO:0000256" key="2">
    <source>
        <dbReference type="ARBA" id="ARBA00022741"/>
    </source>
</evidence>
<dbReference type="Pfam" id="PF00176">
    <property type="entry name" value="SNF2-rel_dom"/>
    <property type="match status" value="2"/>
</dbReference>
<dbReference type="PROSITE" id="PS51666">
    <property type="entry name" value="QLQ"/>
    <property type="match status" value="2"/>
</dbReference>
<feature type="compositionally biased region" description="Acidic residues" evidence="14">
    <location>
        <begin position="2882"/>
        <end position="2893"/>
    </location>
</feature>
<feature type="compositionally biased region" description="Pro residues" evidence="14">
    <location>
        <begin position="1473"/>
        <end position="1497"/>
    </location>
</feature>
<evidence type="ECO:0000256" key="11">
    <source>
        <dbReference type="ARBA" id="ARBA00023242"/>
    </source>
</evidence>
<evidence type="ECO:0000256" key="1">
    <source>
        <dbReference type="ARBA" id="ARBA00004123"/>
    </source>
</evidence>
<dbReference type="Gene3D" id="3.40.50.300">
    <property type="entry name" value="P-loop containing nucleotide triphosphate hydrolases"/>
    <property type="match status" value="2"/>
</dbReference>
<dbReference type="InterPro" id="IPR001650">
    <property type="entry name" value="Helicase_C-like"/>
</dbReference>
<feature type="domain" description="Bromo" evidence="15">
    <location>
        <begin position="1281"/>
        <end position="1351"/>
    </location>
</feature>
<dbReference type="Pfam" id="PF08880">
    <property type="entry name" value="QLQ"/>
    <property type="match status" value="2"/>
</dbReference>
<keyword evidence="8 12" id="KW-0103">Bromodomain</keyword>
<dbReference type="PANTHER" id="PTHR10799">
    <property type="entry name" value="SNF2/RAD54 HELICASE FAMILY"/>
    <property type="match status" value="1"/>
</dbReference>
<feature type="domain" description="QLQ" evidence="19">
    <location>
        <begin position="70"/>
        <end position="105"/>
    </location>
</feature>
<keyword evidence="3" id="KW-0378">Hydrolase</keyword>
<comment type="subcellular location">
    <subcellularLocation>
        <location evidence="1">Nucleus</location>
    </subcellularLocation>
</comment>
<keyword evidence="2" id="KW-0547">Nucleotide-binding</keyword>
<dbReference type="PRINTS" id="PR00503">
    <property type="entry name" value="BROMODOMAIN"/>
</dbReference>
<evidence type="ECO:0008006" key="22">
    <source>
        <dbReference type="Google" id="ProtNLM"/>
    </source>
</evidence>
<dbReference type="FunFam" id="3.40.50.10810:FF:000008">
    <property type="entry name" value="Chromatin structure-remodeling complex subunit snf21"/>
    <property type="match status" value="2"/>
</dbReference>
<dbReference type="PROSITE" id="PS50014">
    <property type="entry name" value="BROMODOMAIN_2"/>
    <property type="match status" value="2"/>
</dbReference>
<evidence type="ECO:0000256" key="5">
    <source>
        <dbReference type="ARBA" id="ARBA00022840"/>
    </source>
</evidence>
<feature type="compositionally biased region" description="Basic residues" evidence="14">
    <location>
        <begin position="2901"/>
        <end position="2919"/>
    </location>
</feature>
<feature type="compositionally biased region" description="Pro residues" evidence="14">
    <location>
        <begin position="1612"/>
        <end position="1622"/>
    </location>
</feature>
<feature type="compositionally biased region" description="Pro residues" evidence="14">
    <location>
        <begin position="151"/>
        <end position="161"/>
    </location>
</feature>
<feature type="region of interest" description="Disordered" evidence="14">
    <location>
        <begin position="456"/>
        <end position="498"/>
    </location>
</feature>
<feature type="domain" description="Bromo" evidence="15">
    <location>
        <begin position="2791"/>
        <end position="2861"/>
    </location>
</feature>
<feature type="compositionally biased region" description="Low complexity" evidence="14">
    <location>
        <begin position="1"/>
        <end position="11"/>
    </location>
</feature>
<feature type="compositionally biased region" description="Acidic residues" evidence="14">
    <location>
        <begin position="1213"/>
        <end position="1223"/>
    </location>
</feature>
<feature type="compositionally biased region" description="Basic and acidic residues" evidence="14">
    <location>
        <begin position="1985"/>
        <end position="1997"/>
    </location>
</feature>
<feature type="compositionally biased region" description="Basic and acidic residues" evidence="14">
    <location>
        <begin position="2004"/>
        <end position="2013"/>
    </location>
</feature>
<dbReference type="PROSITE" id="PS51204">
    <property type="entry name" value="HSA"/>
    <property type="match status" value="2"/>
</dbReference>
<feature type="region of interest" description="Disordered" evidence="14">
    <location>
        <begin position="1213"/>
        <end position="1258"/>
    </location>
</feature>
<feature type="region of interest" description="Disordered" evidence="14">
    <location>
        <begin position="2728"/>
        <end position="2775"/>
    </location>
</feature>
<feature type="domain" description="Helicase C-terminal" evidence="17">
    <location>
        <begin position="2445"/>
        <end position="2606"/>
    </location>
</feature>
<evidence type="ECO:0000256" key="8">
    <source>
        <dbReference type="ARBA" id="ARBA00023117"/>
    </source>
</evidence>
<feature type="compositionally biased region" description="Acidic residues" evidence="14">
    <location>
        <begin position="532"/>
        <end position="545"/>
    </location>
</feature>
<protein>
    <recommendedName>
        <fullName evidence="22">ATP-dependent helicase brm</fullName>
    </recommendedName>
</protein>
<dbReference type="PROSITE" id="PS00633">
    <property type="entry name" value="BROMODOMAIN_1"/>
    <property type="match status" value="2"/>
</dbReference>
<feature type="domain" description="Helicase C-terminal" evidence="17">
    <location>
        <begin position="934"/>
        <end position="1095"/>
    </location>
</feature>
<dbReference type="CDD" id="cd18793">
    <property type="entry name" value="SF2_C_SNF"/>
    <property type="match status" value="2"/>
</dbReference>
<evidence type="ECO:0000256" key="4">
    <source>
        <dbReference type="ARBA" id="ARBA00022806"/>
    </source>
</evidence>
<evidence type="ECO:0000256" key="14">
    <source>
        <dbReference type="SAM" id="MobiDB-lite"/>
    </source>
</evidence>
<evidence type="ECO:0000256" key="3">
    <source>
        <dbReference type="ARBA" id="ARBA00022801"/>
    </source>
</evidence>
<dbReference type="InterPro" id="IPR037259">
    <property type="entry name" value="BRK_sf"/>
</dbReference>
<keyword evidence="21" id="KW-1185">Reference proteome</keyword>
<dbReference type="GO" id="GO:0048731">
    <property type="term" value="P:system development"/>
    <property type="evidence" value="ECO:0007669"/>
    <property type="project" value="UniProtKB-ARBA"/>
</dbReference>
<feature type="compositionally biased region" description="Basic and acidic residues" evidence="14">
    <location>
        <begin position="546"/>
        <end position="558"/>
    </location>
</feature>
<dbReference type="SMART" id="SM00487">
    <property type="entry name" value="DEXDc"/>
    <property type="match status" value="2"/>
</dbReference>
<keyword evidence="7" id="KW-0805">Transcription regulation</keyword>
<dbReference type="InterPro" id="IPR036427">
    <property type="entry name" value="Bromodomain-like_sf"/>
</dbReference>
<feature type="compositionally biased region" description="Pro residues" evidence="14">
    <location>
        <begin position="190"/>
        <end position="214"/>
    </location>
</feature>
<dbReference type="InterPro" id="IPR027417">
    <property type="entry name" value="P-loop_NTPase"/>
</dbReference>
<dbReference type="SMART" id="SM00951">
    <property type="entry name" value="QLQ"/>
    <property type="match status" value="2"/>
</dbReference>
<accession>A0AAV8W5V9</accession>
<dbReference type="InterPro" id="IPR014978">
    <property type="entry name" value="Gln-Leu-Gln_QLQ"/>
</dbReference>
<feature type="coiled-coil region" evidence="13">
    <location>
        <begin position="382"/>
        <end position="418"/>
    </location>
</feature>
<dbReference type="SMART" id="SM00573">
    <property type="entry name" value="HSA"/>
    <property type="match status" value="2"/>
</dbReference>
<dbReference type="Pfam" id="PF00439">
    <property type="entry name" value="Bromodomain"/>
    <property type="match status" value="2"/>
</dbReference>
<organism evidence="20 21">
    <name type="scientific">Exocentrus adspersus</name>
    <dbReference type="NCBI Taxonomy" id="1586481"/>
    <lineage>
        <taxon>Eukaryota</taxon>
        <taxon>Metazoa</taxon>
        <taxon>Ecdysozoa</taxon>
        <taxon>Arthropoda</taxon>
        <taxon>Hexapoda</taxon>
        <taxon>Insecta</taxon>
        <taxon>Pterygota</taxon>
        <taxon>Neoptera</taxon>
        <taxon>Endopterygota</taxon>
        <taxon>Coleoptera</taxon>
        <taxon>Polyphaga</taxon>
        <taxon>Cucujiformia</taxon>
        <taxon>Chrysomeloidea</taxon>
        <taxon>Cerambycidae</taxon>
        <taxon>Lamiinae</taxon>
        <taxon>Acanthocinini</taxon>
        <taxon>Exocentrus</taxon>
    </lineage>
</organism>
<feature type="region of interest" description="Disordered" evidence="14">
    <location>
        <begin position="2882"/>
        <end position="2930"/>
    </location>
</feature>
<dbReference type="Pfam" id="PF07529">
    <property type="entry name" value="HSA"/>
    <property type="match status" value="1"/>
</dbReference>
<dbReference type="InterPro" id="IPR014012">
    <property type="entry name" value="HSA_dom"/>
</dbReference>
<dbReference type="InterPro" id="IPR038718">
    <property type="entry name" value="SNF2-like_sf"/>
</dbReference>
<dbReference type="PROSITE" id="PS51192">
    <property type="entry name" value="HELICASE_ATP_BIND_1"/>
    <property type="match status" value="2"/>
</dbReference>
<keyword evidence="10" id="KW-0804">Transcription</keyword>
<evidence type="ECO:0000259" key="17">
    <source>
        <dbReference type="PROSITE" id="PS51194"/>
    </source>
</evidence>
<dbReference type="SMART" id="SM01314">
    <property type="entry name" value="SnAC"/>
    <property type="match status" value="2"/>
</dbReference>
<feature type="compositionally biased region" description="Low complexity" evidence="14">
    <location>
        <begin position="1734"/>
        <end position="1749"/>
    </location>
</feature>
<feature type="domain" description="Helicase ATP-binding" evidence="16">
    <location>
        <begin position="616"/>
        <end position="781"/>
    </location>
</feature>
<evidence type="ECO:0000256" key="12">
    <source>
        <dbReference type="PROSITE-ProRule" id="PRU00035"/>
    </source>
</evidence>
<feature type="compositionally biased region" description="Basic and acidic residues" evidence="14">
    <location>
        <begin position="456"/>
        <end position="469"/>
    </location>
</feature>
<feature type="compositionally biased region" description="Basic and acidic residues" evidence="14">
    <location>
        <begin position="1878"/>
        <end position="1897"/>
    </location>
</feature>
<evidence type="ECO:0000256" key="13">
    <source>
        <dbReference type="SAM" id="Coils"/>
    </source>
</evidence>
<evidence type="ECO:0000259" key="15">
    <source>
        <dbReference type="PROSITE" id="PS50014"/>
    </source>
</evidence>
<feature type="compositionally biased region" description="Acidic residues" evidence="14">
    <location>
        <begin position="2047"/>
        <end position="2057"/>
    </location>
</feature>
<feature type="region of interest" description="Disordered" evidence="14">
    <location>
        <begin position="1"/>
        <end position="32"/>
    </location>
</feature>
<dbReference type="GO" id="GO:0004386">
    <property type="term" value="F:helicase activity"/>
    <property type="evidence" value="ECO:0007669"/>
    <property type="project" value="UniProtKB-KW"/>
</dbReference>
<feature type="compositionally biased region" description="Basic residues" evidence="14">
    <location>
        <begin position="1395"/>
        <end position="1406"/>
    </location>
</feature>
<dbReference type="PROSITE" id="PS51194">
    <property type="entry name" value="HELICASE_CTER"/>
    <property type="match status" value="2"/>
</dbReference>
<dbReference type="SMART" id="SM00592">
    <property type="entry name" value="BRK"/>
    <property type="match status" value="2"/>
</dbReference>
<dbReference type="Pfam" id="PF07533">
    <property type="entry name" value="BRK"/>
    <property type="match status" value="2"/>
</dbReference>
<dbReference type="Gene3D" id="3.40.50.10810">
    <property type="entry name" value="Tandem AAA-ATPase domain"/>
    <property type="match status" value="2"/>
</dbReference>
<feature type="compositionally biased region" description="Pro residues" evidence="14">
    <location>
        <begin position="133"/>
        <end position="142"/>
    </location>
</feature>
<name>A0AAV8W5V9_9CUCU</name>
<feature type="region of interest" description="Disordered" evidence="14">
    <location>
        <begin position="329"/>
        <end position="353"/>
    </location>
</feature>
<keyword evidence="11" id="KW-0539">Nucleus</keyword>
<dbReference type="GO" id="GO:0006355">
    <property type="term" value="P:regulation of DNA-templated transcription"/>
    <property type="evidence" value="ECO:0007669"/>
    <property type="project" value="InterPro"/>
</dbReference>
<evidence type="ECO:0000313" key="20">
    <source>
        <dbReference type="EMBL" id="KAJ8921838.1"/>
    </source>
</evidence>
<keyword evidence="13" id="KW-0175">Coiled coil</keyword>
<gene>
    <name evidence="20" type="ORF">NQ315_008470</name>
</gene>
<evidence type="ECO:0000259" key="18">
    <source>
        <dbReference type="PROSITE" id="PS51204"/>
    </source>
</evidence>
<dbReference type="InterPro" id="IPR018359">
    <property type="entry name" value="Bromodomain_CS"/>
</dbReference>
<dbReference type="Proteomes" id="UP001159042">
    <property type="component" value="Unassembled WGS sequence"/>
</dbReference>
<evidence type="ECO:0000259" key="19">
    <source>
        <dbReference type="PROSITE" id="PS51666"/>
    </source>
</evidence>
<reference evidence="20 21" key="1">
    <citation type="journal article" date="2023" name="Insect Mol. Biol.">
        <title>Genome sequencing provides insights into the evolution of gene families encoding plant cell wall-degrading enzymes in longhorned beetles.</title>
        <authorList>
            <person name="Shin N.R."/>
            <person name="Okamura Y."/>
            <person name="Kirsch R."/>
            <person name="Pauchet Y."/>
        </authorList>
    </citation>
    <scope>NUCLEOTIDE SEQUENCE [LARGE SCALE GENOMIC DNA]</scope>
    <source>
        <strain evidence="20">EAD_L_NR</strain>
    </source>
</reference>
<dbReference type="SUPFAM" id="SSF160481">
    <property type="entry name" value="BRK domain-like"/>
    <property type="match status" value="2"/>
</dbReference>
<dbReference type="EMBL" id="JANEYG010000008">
    <property type="protein sequence ID" value="KAJ8921838.1"/>
    <property type="molecule type" value="Genomic_DNA"/>
</dbReference>
<dbReference type="SUPFAM" id="SSF47370">
    <property type="entry name" value="Bromodomain"/>
    <property type="match status" value="2"/>
</dbReference>
<evidence type="ECO:0000256" key="6">
    <source>
        <dbReference type="ARBA" id="ARBA00022853"/>
    </source>
</evidence>
<evidence type="ECO:0000256" key="7">
    <source>
        <dbReference type="ARBA" id="ARBA00023015"/>
    </source>
</evidence>
<dbReference type="SMART" id="SM00297">
    <property type="entry name" value="BROMO"/>
    <property type="match status" value="2"/>
</dbReference>
<dbReference type="Gene3D" id="3.40.5.120">
    <property type="match status" value="2"/>
</dbReference>
<dbReference type="FunFam" id="3.40.50.300:FF:003020">
    <property type="entry name" value="SNF2-related domain-containing protein"/>
    <property type="match status" value="2"/>
</dbReference>
<dbReference type="GO" id="GO:0005634">
    <property type="term" value="C:nucleus"/>
    <property type="evidence" value="ECO:0007669"/>
    <property type="project" value="UniProtKB-SubCell"/>
</dbReference>
<feature type="compositionally biased region" description="Pro residues" evidence="14">
    <location>
        <begin position="12"/>
        <end position="29"/>
    </location>
</feature>
<feature type="domain" description="HSA" evidence="18">
    <location>
        <begin position="1873"/>
        <end position="1945"/>
    </location>
</feature>
<feature type="compositionally biased region" description="Basic and acidic residues" evidence="14">
    <location>
        <begin position="1383"/>
        <end position="1393"/>
    </location>
</feature>
<feature type="domain" description="HSA" evidence="18">
    <location>
        <begin position="345"/>
        <end position="417"/>
    </location>
</feature>
<dbReference type="Pfam" id="PF00271">
    <property type="entry name" value="Helicase_C"/>
    <property type="match status" value="2"/>
</dbReference>
<evidence type="ECO:0000259" key="16">
    <source>
        <dbReference type="PROSITE" id="PS51192"/>
    </source>
</evidence>
<feature type="compositionally biased region" description="Basic and acidic residues" evidence="14">
    <location>
        <begin position="331"/>
        <end position="351"/>
    </location>
</feature>
<dbReference type="GO" id="GO:0042393">
    <property type="term" value="F:histone binding"/>
    <property type="evidence" value="ECO:0007669"/>
    <property type="project" value="InterPro"/>
</dbReference>